<dbReference type="InterPro" id="IPR019747">
    <property type="entry name" value="FERM_CS"/>
</dbReference>
<dbReference type="Gene3D" id="3.10.20.90">
    <property type="entry name" value="Phosphatidylinositol 3-kinase Catalytic Subunit, Chain A, domain 1"/>
    <property type="match status" value="1"/>
</dbReference>
<dbReference type="Proteomes" id="UP001165780">
    <property type="component" value="Unplaced"/>
</dbReference>
<evidence type="ECO:0000256" key="5">
    <source>
        <dbReference type="ARBA" id="ARBA00023203"/>
    </source>
</evidence>
<dbReference type="InterPro" id="IPR035963">
    <property type="entry name" value="FERM_2"/>
</dbReference>
<feature type="region of interest" description="Disordered" evidence="12">
    <location>
        <begin position="1"/>
        <end position="200"/>
    </location>
</feature>
<dbReference type="SUPFAM" id="SSF50729">
    <property type="entry name" value="PH domain-like"/>
    <property type="match status" value="1"/>
</dbReference>
<dbReference type="Gene3D" id="1.20.80.10">
    <property type="match status" value="1"/>
</dbReference>
<evidence type="ECO:0000313" key="15">
    <source>
        <dbReference type="RefSeq" id="XP_053760464.1"/>
    </source>
</evidence>
<dbReference type="InterPro" id="IPR014847">
    <property type="entry name" value="FA"/>
</dbReference>
<dbReference type="InterPro" id="IPR000798">
    <property type="entry name" value="Ez/rad/moesin-like"/>
</dbReference>
<dbReference type="PIRSF" id="PIRSF002304">
    <property type="entry name" value="Membrane_skeletal_4_1"/>
    <property type="match status" value="1"/>
</dbReference>
<evidence type="ECO:0000256" key="4">
    <source>
        <dbReference type="ARBA" id="ARBA00022553"/>
    </source>
</evidence>
<dbReference type="PRINTS" id="PR00935">
    <property type="entry name" value="BAND41"/>
</dbReference>
<feature type="region of interest" description="Disordered" evidence="12">
    <location>
        <begin position="579"/>
        <end position="749"/>
    </location>
</feature>
<dbReference type="InterPro" id="IPR029071">
    <property type="entry name" value="Ubiquitin-like_domsf"/>
</dbReference>
<evidence type="ECO:0000259" key="13">
    <source>
        <dbReference type="PROSITE" id="PS50057"/>
    </source>
</evidence>
<comment type="function">
    <text evidence="10">Protein 4.1 is a major structural element of the erythrocyte membrane skeleton. It plays a key role in regulating membrane physical properties of mechanical stability and deformability by stabilizing spectrin-actin interaction. Recruits DLG1 to membranes. Required for dynein-dynactin complex and NUMA1 recruitment at the mitotic cell cortex during anaphase.</text>
</comment>
<dbReference type="CDD" id="cd14473">
    <property type="entry name" value="FERM_B-lobe"/>
    <property type="match status" value="1"/>
</dbReference>
<accession>A0A9W2VP56</accession>
<dbReference type="InterPro" id="IPR008379">
    <property type="entry name" value="Band_4.1_C"/>
</dbReference>
<dbReference type="InterPro" id="IPR019748">
    <property type="entry name" value="FERM_central"/>
</dbReference>
<evidence type="ECO:0000256" key="12">
    <source>
        <dbReference type="SAM" id="MobiDB-lite"/>
    </source>
</evidence>
<keyword evidence="6" id="KW-0206">Cytoskeleton</keyword>
<dbReference type="GO" id="GO:0031032">
    <property type="term" value="P:actomyosin structure organization"/>
    <property type="evidence" value="ECO:0007669"/>
    <property type="project" value="TreeGrafter"/>
</dbReference>
<dbReference type="CDD" id="cd17202">
    <property type="entry name" value="FERM_F1_EPB41L2"/>
    <property type="match status" value="1"/>
</dbReference>
<dbReference type="SMART" id="SM00295">
    <property type="entry name" value="B41"/>
    <property type="match status" value="1"/>
</dbReference>
<dbReference type="FunFam" id="3.10.20.90:FF:000002">
    <property type="entry name" value="Erythrocyte protein band 4.1-like 3"/>
    <property type="match status" value="1"/>
</dbReference>
<dbReference type="SMART" id="SM01196">
    <property type="entry name" value="FERM_C"/>
    <property type="match status" value="1"/>
</dbReference>
<dbReference type="GO" id="GO:0005886">
    <property type="term" value="C:plasma membrane"/>
    <property type="evidence" value="ECO:0007669"/>
    <property type="project" value="TreeGrafter"/>
</dbReference>
<dbReference type="SMART" id="SM01195">
    <property type="entry name" value="FA"/>
    <property type="match status" value="1"/>
</dbReference>
<protein>
    <recommendedName>
        <fullName evidence="7">Protein 4.1</fullName>
    </recommendedName>
    <alternativeName>
        <fullName evidence="11">4.1R</fullName>
    </alternativeName>
    <alternativeName>
        <fullName evidence="8">Band 4.1</fullName>
    </alternativeName>
    <alternativeName>
        <fullName evidence="9">Erythrocyte membrane protein band 4.1</fullName>
    </alternativeName>
</protein>
<reference evidence="15" key="1">
    <citation type="submission" date="2025-08" db="UniProtKB">
        <authorList>
            <consortium name="RefSeq"/>
        </authorList>
    </citation>
    <scope>IDENTIFICATION</scope>
    <source>
        <tissue evidence="15">Whole blood</tissue>
    </source>
</reference>
<keyword evidence="14" id="KW-1185">Reference proteome</keyword>
<dbReference type="InterPro" id="IPR019749">
    <property type="entry name" value="Band_41_domain"/>
</dbReference>
<keyword evidence="5" id="KW-0009">Actin-binding</keyword>
<dbReference type="Gene3D" id="2.30.29.30">
    <property type="entry name" value="Pleckstrin-homology domain (PH domain)/Phosphotyrosine-binding domain (PTB)"/>
    <property type="match status" value="1"/>
</dbReference>
<dbReference type="GO" id="GO:0005198">
    <property type="term" value="F:structural molecule activity"/>
    <property type="evidence" value="ECO:0007669"/>
    <property type="project" value="InterPro"/>
</dbReference>
<dbReference type="FunFam" id="2.30.29.30:FF:000001">
    <property type="entry name" value="Erythrocyte membrane protein band 4.1"/>
    <property type="match status" value="1"/>
</dbReference>
<dbReference type="SUPFAM" id="SSF54236">
    <property type="entry name" value="Ubiquitin-like"/>
    <property type="match status" value="1"/>
</dbReference>
<dbReference type="InterPro" id="IPR011993">
    <property type="entry name" value="PH-like_dom_sf"/>
</dbReference>
<dbReference type="PANTHER" id="PTHR23280:SF17">
    <property type="entry name" value="BAND 4.1-LIKE PROTEIN 2"/>
    <property type="match status" value="1"/>
</dbReference>
<dbReference type="GO" id="GO:0005938">
    <property type="term" value="C:cell cortex"/>
    <property type="evidence" value="ECO:0007669"/>
    <property type="project" value="UniProtKB-SubCell"/>
</dbReference>
<feature type="compositionally biased region" description="Basic and acidic residues" evidence="12">
    <location>
        <begin position="23"/>
        <end position="33"/>
    </location>
</feature>
<evidence type="ECO:0000256" key="2">
    <source>
        <dbReference type="ARBA" id="ARBA00004544"/>
    </source>
</evidence>
<dbReference type="Pfam" id="PF09379">
    <property type="entry name" value="FERM_N"/>
    <property type="match status" value="1"/>
</dbReference>
<evidence type="ECO:0000256" key="7">
    <source>
        <dbReference type="ARBA" id="ARBA00023658"/>
    </source>
</evidence>
<evidence type="ECO:0000256" key="6">
    <source>
        <dbReference type="ARBA" id="ARBA00023212"/>
    </source>
</evidence>
<feature type="compositionally biased region" description="Basic and acidic residues" evidence="12">
    <location>
        <begin position="160"/>
        <end position="198"/>
    </location>
</feature>
<dbReference type="FunFam" id="1.20.80.10:FF:000001">
    <property type="entry name" value="Erythrocyte membrane protein band 4.1"/>
    <property type="match status" value="1"/>
</dbReference>
<dbReference type="InterPro" id="IPR018980">
    <property type="entry name" value="FERM_PH-like_C"/>
</dbReference>
<gene>
    <name evidence="15" type="primary">EPB41L2</name>
</gene>
<evidence type="ECO:0000256" key="1">
    <source>
        <dbReference type="ARBA" id="ARBA00004245"/>
    </source>
</evidence>
<evidence type="ECO:0000256" key="11">
    <source>
        <dbReference type="ARBA" id="ARBA00078357"/>
    </source>
</evidence>
<dbReference type="RefSeq" id="XP_053760464.1">
    <property type="nucleotide sequence ID" value="XM_053904489.1"/>
</dbReference>
<evidence type="ECO:0000256" key="3">
    <source>
        <dbReference type="ARBA" id="ARBA00022490"/>
    </source>
</evidence>
<dbReference type="PROSITE" id="PS50057">
    <property type="entry name" value="FERM_3"/>
    <property type="match status" value="1"/>
</dbReference>
<dbReference type="InterPro" id="IPR018979">
    <property type="entry name" value="FERM_N"/>
</dbReference>
<dbReference type="PRINTS" id="PR00661">
    <property type="entry name" value="ERMFAMILY"/>
</dbReference>
<dbReference type="CTD" id="2037"/>
<keyword evidence="4" id="KW-0597">Phosphoprotein</keyword>
<feature type="compositionally biased region" description="Basic and acidic residues" evidence="12">
    <location>
        <begin position="628"/>
        <end position="649"/>
    </location>
</feature>
<feature type="compositionally biased region" description="Acidic residues" evidence="12">
    <location>
        <begin position="708"/>
        <end position="718"/>
    </location>
</feature>
<proteinExistence type="predicted"/>
<sequence>MTTEVGSTSEVKKEPEQLGADTDTTKEKTKEVAENQQNQSSDPEEEKGSQSSPTAESQSSPHRQKREKDPSESRGISRFIPPWLKKQKSYTLVVAKDGGDKKEPTQAVAEEILDKESLPEGERQAKGDAEETAQRKQQEIKVDVKEEKPVSGPAAQPADEVSKEREEKAKEIQEDKSEEAKRETKEVQTNELKSEKASQKATKKAKTVQCKVTLLDGTEYSCDLEKCAKGQVLFDKVCEHLNLLEKDYFGLLFQESPEQKNWLDPAKEIKRQLRNPPWLFTFNVKFYPPDPSQLTEDITRYFLCLQLRQDIASGRLPCSFVTHALLGSYTLQAELGDYDPEEHGSSDLSDFQFAPTQTKELEEKVAELHKTHRGLSPAQADSQFLENAKRLSMYGVDLHHAKDSEGVDIKLGVCANGLLIYKDRLRINRFAWPKILKISYKRSNFYIKVRPAELEQFESTIGFKLPNHRAAKRLWKVCVEHHTFYRLVSPEQPPKAKFLTLGSKFRYSGRTQAQTRQASTLIDRPAPHFERTSSKRVSRSLDGAPVGVVDESLMKDFPGPAGEVSAYGPGAVSTAMVQDGDGRRDLRSPTKVPHVQFVEGKKRAPESEGPCTGASDAAKSSHETLNVVEEKQQAEVGKDERVITEEMNGKELSPGSGPGETRKVEPLTQKDSTSLSSESSSGSESEEEEDVGEYRPHHRVTQGTIREEQEEYDEEVEEEAGRAAKPPVVKTEMVTISDASQRTEISTKEVPIVQTETKTITYESPQIDGGAGGDSGTLLTAQTITSESVSTTTTTHITKTVKGGISETRIEKRIVITGDADIDHDQALAQAIREAREQHPDMSVTRVVVHKETELEEGEE</sequence>
<evidence type="ECO:0000256" key="9">
    <source>
        <dbReference type="ARBA" id="ARBA00032586"/>
    </source>
</evidence>
<evidence type="ECO:0000313" key="14">
    <source>
        <dbReference type="Proteomes" id="UP001165780"/>
    </source>
</evidence>
<keyword evidence="3" id="KW-0963">Cytoplasm</keyword>
<dbReference type="GO" id="GO:0005856">
    <property type="term" value="C:cytoskeleton"/>
    <property type="evidence" value="ECO:0007669"/>
    <property type="project" value="UniProtKB-SubCell"/>
</dbReference>
<dbReference type="Pfam" id="PF05902">
    <property type="entry name" value="4_1_CTD"/>
    <property type="match status" value="1"/>
</dbReference>
<feature type="compositionally biased region" description="Low complexity" evidence="12">
    <location>
        <begin position="672"/>
        <end position="683"/>
    </location>
</feature>
<feature type="domain" description="FERM" evidence="13">
    <location>
        <begin position="208"/>
        <end position="489"/>
    </location>
</feature>
<feature type="compositionally biased region" description="Low complexity" evidence="12">
    <location>
        <begin position="49"/>
        <end position="61"/>
    </location>
</feature>
<dbReference type="CDD" id="cd13184">
    <property type="entry name" value="FERM_C_4_1_family"/>
    <property type="match status" value="1"/>
</dbReference>
<name>A0A9W2VP56_PANPR</name>
<organism evidence="14 15">
    <name type="scientific">Panthera pardus</name>
    <name type="common">Leopard</name>
    <name type="synonym">Felis pardus</name>
    <dbReference type="NCBI Taxonomy" id="9691"/>
    <lineage>
        <taxon>Eukaryota</taxon>
        <taxon>Metazoa</taxon>
        <taxon>Chordata</taxon>
        <taxon>Craniata</taxon>
        <taxon>Vertebrata</taxon>
        <taxon>Euteleostomi</taxon>
        <taxon>Mammalia</taxon>
        <taxon>Eutheria</taxon>
        <taxon>Laurasiatheria</taxon>
        <taxon>Carnivora</taxon>
        <taxon>Feliformia</taxon>
        <taxon>Felidae</taxon>
        <taxon>Pantherinae</taxon>
        <taxon>Panthera</taxon>
    </lineage>
</organism>
<dbReference type="InterPro" id="IPR000299">
    <property type="entry name" value="FERM_domain"/>
</dbReference>
<evidence type="ECO:0000256" key="10">
    <source>
        <dbReference type="ARBA" id="ARBA00054563"/>
    </source>
</evidence>
<dbReference type="PANTHER" id="PTHR23280">
    <property type="entry name" value="4.1 G PROTEIN"/>
    <property type="match status" value="1"/>
</dbReference>
<dbReference type="GO" id="GO:0003779">
    <property type="term" value="F:actin binding"/>
    <property type="evidence" value="ECO:0007669"/>
    <property type="project" value="UniProtKB-KW"/>
</dbReference>
<dbReference type="InterPro" id="IPR014352">
    <property type="entry name" value="FERM/acyl-CoA-bd_prot_sf"/>
</dbReference>
<dbReference type="GeneID" id="109249933"/>
<feature type="compositionally biased region" description="Basic and acidic residues" evidence="12">
    <location>
        <begin position="112"/>
        <end position="149"/>
    </location>
</feature>
<dbReference type="AlphaFoldDB" id="A0A9W2VP56"/>
<comment type="subcellular location">
    <subcellularLocation>
        <location evidence="2">Cytoplasm</location>
        <location evidence="2">Cell cortex</location>
    </subcellularLocation>
    <subcellularLocation>
        <location evidence="1">Cytoplasm</location>
        <location evidence="1">Cytoskeleton</location>
    </subcellularLocation>
</comment>
<dbReference type="Pfam" id="PF09380">
    <property type="entry name" value="FERM_C"/>
    <property type="match status" value="1"/>
</dbReference>
<dbReference type="Pfam" id="PF00373">
    <property type="entry name" value="FERM_M"/>
    <property type="match status" value="1"/>
</dbReference>
<dbReference type="PROSITE" id="PS00661">
    <property type="entry name" value="FERM_2"/>
    <property type="match status" value="1"/>
</dbReference>
<dbReference type="SUPFAM" id="SSF47031">
    <property type="entry name" value="Second domain of FERM"/>
    <property type="match status" value="1"/>
</dbReference>
<evidence type="ECO:0000256" key="8">
    <source>
        <dbReference type="ARBA" id="ARBA00030419"/>
    </source>
</evidence>
<dbReference type="Pfam" id="PF08736">
    <property type="entry name" value="FA"/>
    <property type="match status" value="1"/>
</dbReference>
<dbReference type="PROSITE" id="PS00660">
    <property type="entry name" value="FERM_1"/>
    <property type="match status" value="1"/>
</dbReference>